<proteinExistence type="predicted"/>
<dbReference type="OrthoDB" id="1507006at2759"/>
<dbReference type="Pfam" id="PF14380">
    <property type="entry name" value="WAK_assoc"/>
    <property type="match status" value="1"/>
</dbReference>
<keyword evidence="2" id="KW-0732">Signal</keyword>
<dbReference type="PANTHER" id="PTHR46008:SF2">
    <property type="entry name" value="LEAF RUST 10 DISEASE-RESISTANCE LOCUS RECEPTOR-LIKE PROTEIN KINASE-LIKE 1.4"/>
    <property type="match status" value="1"/>
</dbReference>
<evidence type="ECO:0000256" key="6">
    <source>
        <dbReference type="PROSITE-ProRule" id="PRU10141"/>
    </source>
</evidence>
<evidence type="ECO:0000256" key="2">
    <source>
        <dbReference type="ARBA" id="ARBA00022729"/>
    </source>
</evidence>
<comment type="caution">
    <text evidence="9">The sequence shown here is derived from an EMBL/GenBank/DDBJ whole genome shotgun (WGS) entry which is preliminary data.</text>
</comment>
<dbReference type="InterPro" id="IPR017441">
    <property type="entry name" value="Protein_kinase_ATP_BS"/>
</dbReference>
<dbReference type="PANTHER" id="PTHR46008">
    <property type="entry name" value="LEAF RUST 10 DISEASE-RESISTANCE LOCUS RECEPTOR-LIKE PROTEIN KINASE-LIKE 1.4"/>
    <property type="match status" value="1"/>
</dbReference>
<evidence type="ECO:0000256" key="5">
    <source>
        <dbReference type="ARBA" id="ARBA00023180"/>
    </source>
</evidence>
<organism evidence="9 10">
    <name type="scientific">Cinnamomum micranthum f. kanehirae</name>
    <dbReference type="NCBI Taxonomy" id="337451"/>
    <lineage>
        <taxon>Eukaryota</taxon>
        <taxon>Viridiplantae</taxon>
        <taxon>Streptophyta</taxon>
        <taxon>Embryophyta</taxon>
        <taxon>Tracheophyta</taxon>
        <taxon>Spermatophyta</taxon>
        <taxon>Magnoliopsida</taxon>
        <taxon>Magnoliidae</taxon>
        <taxon>Laurales</taxon>
        <taxon>Lauraceae</taxon>
        <taxon>Cinnamomum</taxon>
    </lineage>
</organism>
<evidence type="ECO:0000256" key="3">
    <source>
        <dbReference type="ARBA" id="ARBA00022741"/>
    </source>
</evidence>
<sequence length="454" mass="52237">MKRKSKIHFCLVSCSYIHTKSSLSTIMDTFPIHQSLSSFLLIVLLFFTPPSSAQEYYQRFLDCLPTPFDCGGAQLPIGYPFWTQGHPEHCRSPQELEMEIKCSRTDNSFEIVIQNRPYRVIEIDYEDQKATIVDKDYYLANESKIPCHAPSSNTNFDFNLFNYTQRDLNLFFYNCPDLLAQNEIYLKFLNCSDDLSDHAYYFAFEEHTTGPFENCSVIKIPILHKNTKRLLENPDKYWTDVLAGGFEITWSFTYFDRLCWDCFESKGHCGLHETSALQRYCYCNGTRYPDKCPPSPGAITGVILTCCFVFILCLVRKLPSDNSIFFWKKKTRDSRNVEAFLENYGSLAPKRYRYSELKKMTNSFKDNLGHGGYGSVFKGNLKDGRPVAVKSKAEEDIGRKMVLVGLWCIQTDPTIRPSMTRVVEMLEGGLGSLEMPPKPYLCSPSRSCSTTYYP</sequence>
<feature type="domain" description="Wall-associated receptor kinase C-terminal" evidence="8">
    <location>
        <begin position="206"/>
        <end position="285"/>
    </location>
</feature>
<dbReference type="GO" id="GO:0016301">
    <property type="term" value="F:kinase activity"/>
    <property type="evidence" value="ECO:0007669"/>
    <property type="project" value="UniProtKB-KW"/>
</dbReference>
<feature type="binding site" evidence="6">
    <location>
        <position position="390"/>
    </location>
    <ligand>
        <name>ATP</name>
        <dbReference type="ChEBI" id="CHEBI:30616"/>
    </ligand>
</feature>
<dbReference type="Gene3D" id="3.30.200.20">
    <property type="entry name" value="Phosphorylase Kinase, domain 1"/>
    <property type="match status" value="1"/>
</dbReference>
<evidence type="ECO:0000259" key="7">
    <source>
        <dbReference type="Pfam" id="PF13947"/>
    </source>
</evidence>
<keyword evidence="10" id="KW-1185">Reference proteome</keyword>
<evidence type="ECO:0000259" key="8">
    <source>
        <dbReference type="Pfam" id="PF14380"/>
    </source>
</evidence>
<evidence type="ECO:0000313" key="10">
    <source>
        <dbReference type="Proteomes" id="UP000283530"/>
    </source>
</evidence>
<dbReference type="PROSITE" id="PS00107">
    <property type="entry name" value="PROTEIN_KINASE_ATP"/>
    <property type="match status" value="1"/>
</dbReference>
<keyword evidence="4 6" id="KW-0067">ATP-binding</keyword>
<dbReference type="InterPro" id="IPR025287">
    <property type="entry name" value="WAK_GUB"/>
</dbReference>
<dbReference type="STRING" id="337451.A0A3S3MEC4"/>
<reference evidence="9 10" key="1">
    <citation type="journal article" date="2019" name="Nat. Plants">
        <title>Stout camphor tree genome fills gaps in understanding of flowering plant genome evolution.</title>
        <authorList>
            <person name="Chaw S.M."/>
            <person name="Liu Y.C."/>
            <person name="Wu Y.W."/>
            <person name="Wang H.Y."/>
            <person name="Lin C.I."/>
            <person name="Wu C.S."/>
            <person name="Ke H.M."/>
            <person name="Chang L.Y."/>
            <person name="Hsu C.Y."/>
            <person name="Yang H.T."/>
            <person name="Sudianto E."/>
            <person name="Hsu M.H."/>
            <person name="Wu K.P."/>
            <person name="Wang L.N."/>
            <person name="Leebens-Mack J.H."/>
            <person name="Tsai I.J."/>
        </authorList>
    </citation>
    <scope>NUCLEOTIDE SEQUENCE [LARGE SCALE GENOMIC DNA]</scope>
    <source>
        <strain evidence="10">cv. Chaw 1501</strain>
        <tissue evidence="9">Young leaves</tissue>
    </source>
</reference>
<keyword evidence="9" id="KW-0808">Transferase</keyword>
<dbReference type="Pfam" id="PF13947">
    <property type="entry name" value="GUB_WAK_bind"/>
    <property type="match status" value="1"/>
</dbReference>
<dbReference type="EMBL" id="QPKB01000004">
    <property type="protein sequence ID" value="RWR82063.1"/>
    <property type="molecule type" value="Genomic_DNA"/>
</dbReference>
<protein>
    <submittedName>
        <fullName evidence="9">LEAF RUST 10 DISEASE-RESISTANCE LOCUS RECEPTOR-LIKE PROTEIN KINASE-like protein 2.4 isoform X2</fullName>
    </submittedName>
</protein>
<dbReference type="GO" id="GO:0005524">
    <property type="term" value="F:ATP binding"/>
    <property type="evidence" value="ECO:0007669"/>
    <property type="project" value="UniProtKB-UniRule"/>
</dbReference>
<keyword evidence="9" id="KW-0418">Kinase</keyword>
<keyword evidence="5" id="KW-0325">Glycoprotein</keyword>
<keyword evidence="3 6" id="KW-0547">Nucleotide-binding</keyword>
<dbReference type="InterPro" id="IPR011009">
    <property type="entry name" value="Kinase-like_dom_sf"/>
</dbReference>
<dbReference type="GO" id="GO:0030247">
    <property type="term" value="F:polysaccharide binding"/>
    <property type="evidence" value="ECO:0007669"/>
    <property type="project" value="InterPro"/>
</dbReference>
<accession>A0A3S3MEC4</accession>
<evidence type="ECO:0000256" key="4">
    <source>
        <dbReference type="ARBA" id="ARBA00022840"/>
    </source>
</evidence>
<evidence type="ECO:0000256" key="1">
    <source>
        <dbReference type="ARBA" id="ARBA00004167"/>
    </source>
</evidence>
<gene>
    <name evidence="9" type="ORF">CKAN_01077200</name>
</gene>
<comment type="subcellular location">
    <subcellularLocation>
        <location evidence="1">Membrane</location>
        <topology evidence="1">Single-pass membrane protein</topology>
    </subcellularLocation>
</comment>
<dbReference type="Proteomes" id="UP000283530">
    <property type="component" value="Unassembled WGS sequence"/>
</dbReference>
<dbReference type="GO" id="GO:0016020">
    <property type="term" value="C:membrane"/>
    <property type="evidence" value="ECO:0007669"/>
    <property type="project" value="UniProtKB-SubCell"/>
</dbReference>
<name>A0A3S3MEC4_9MAGN</name>
<dbReference type="SUPFAM" id="SSF56112">
    <property type="entry name" value="Protein kinase-like (PK-like)"/>
    <property type="match status" value="1"/>
</dbReference>
<dbReference type="AlphaFoldDB" id="A0A3S3MEC4"/>
<dbReference type="InterPro" id="IPR032872">
    <property type="entry name" value="WAK_assoc_C"/>
</dbReference>
<evidence type="ECO:0000313" key="9">
    <source>
        <dbReference type="EMBL" id="RWR82063.1"/>
    </source>
</evidence>
<keyword evidence="9" id="KW-0675">Receptor</keyword>
<feature type="domain" description="Wall-associated receptor kinase galacturonan-binding" evidence="7">
    <location>
        <begin position="69"/>
        <end position="134"/>
    </location>
</feature>